<dbReference type="InterPro" id="IPR043129">
    <property type="entry name" value="ATPase_NBD"/>
</dbReference>
<dbReference type="CDD" id="cd24099">
    <property type="entry name" value="ASKHA_NBD_NovN-like_N"/>
    <property type="match status" value="1"/>
</dbReference>
<keyword evidence="4" id="KW-0808">Transferase</keyword>
<dbReference type="Proteomes" id="UP000239494">
    <property type="component" value="Unassembled WGS sequence"/>
</dbReference>
<dbReference type="PANTHER" id="PTHR34847:SF1">
    <property type="entry name" value="NODULATION PROTEIN U"/>
    <property type="match status" value="1"/>
</dbReference>
<feature type="domain" description="Carbamoyltransferase C-terminal" evidence="3">
    <location>
        <begin position="398"/>
        <end position="569"/>
    </location>
</feature>
<dbReference type="SUPFAM" id="SSF53067">
    <property type="entry name" value="Actin-like ATPase domain"/>
    <property type="match status" value="1"/>
</dbReference>
<sequence>MLVLGLSGNFSAEASDLVPSLPDQWFHDSAACLVRDGVVVAAVEEERLNRVKKTTKFPVNAIRACLDVAGVSIGEVDSVAYYFREDYVDTTLNFFYTIHPQVPTVYSRELIKRWFADSFGWDLADDRLLFTPHHDAHAMSTVTGSGMAESLVLVLDGRGEENSGTVYRAGDGQLEKLADYPVFKSLGMLYLNATQLLGYGFGDEYKVMGLAPYGDPETYREAFGSLYALRDNGEYDLMAGMVVPDLVGPSMVARGFTPRRKGEEFTQAHRDFAAAAQAGLEEIVLHVLAHWAETTGLPGLCFGGGVAHNSSLNGAILRSGLFEEVFVHPASHDAGAGEGAALLVSRKLGADSAPVRRMRTADAGPALGTADQVRDGLAAWHSVVDVERHEDVVEVAAGLLAGGAVLGWAQGRSEFGPRALGNRSIVADPRPQENQTRINAMVKKRESFRPFAPVVAAEDATTYFDLPVTRANYDFMSFVVPVREERRQELGAVTHVDGTARVQVVEQASNERFHHLVKAFGERTGTPVLLNTSFNNNAEPIVQTVDDVVACFLTTDLDHLVVDDFLVRRRSADRTVDLTALVPRFRPVTRLVERAGTGKPAAGPAVHEIALDYSGGPTAPVSPELYALLGSVDGVSTVGDLVKVAGGVPDGVLGELHELWRLRFITLTPC</sequence>
<organism evidence="4 5">
    <name type="scientific">Umezawaea tangerina</name>
    <dbReference type="NCBI Taxonomy" id="84725"/>
    <lineage>
        <taxon>Bacteria</taxon>
        <taxon>Bacillati</taxon>
        <taxon>Actinomycetota</taxon>
        <taxon>Actinomycetes</taxon>
        <taxon>Pseudonocardiales</taxon>
        <taxon>Pseudonocardiaceae</taxon>
        <taxon>Umezawaea</taxon>
    </lineage>
</organism>
<dbReference type="PANTHER" id="PTHR34847">
    <property type="entry name" value="NODULATION PROTEIN U"/>
    <property type="match status" value="1"/>
</dbReference>
<dbReference type="AlphaFoldDB" id="A0A2T0TFV9"/>
<dbReference type="Gene3D" id="3.30.420.40">
    <property type="match status" value="2"/>
</dbReference>
<evidence type="ECO:0000259" key="3">
    <source>
        <dbReference type="Pfam" id="PF16861"/>
    </source>
</evidence>
<comment type="similarity">
    <text evidence="1">Belongs to the NodU/CmcH family.</text>
</comment>
<keyword evidence="5" id="KW-1185">Reference proteome</keyword>
<dbReference type="RefSeq" id="WP_106186166.1">
    <property type="nucleotide sequence ID" value="NZ_PVTF01000002.1"/>
</dbReference>
<dbReference type="InterPro" id="IPR051338">
    <property type="entry name" value="NodU/CmcH_Carbamoyltrnsfr"/>
</dbReference>
<dbReference type="Pfam" id="PF02543">
    <property type="entry name" value="Carbam_trans_N"/>
    <property type="match status" value="1"/>
</dbReference>
<feature type="domain" description="Carbamoyltransferase" evidence="2">
    <location>
        <begin position="25"/>
        <end position="342"/>
    </location>
</feature>
<evidence type="ECO:0000256" key="1">
    <source>
        <dbReference type="ARBA" id="ARBA00006129"/>
    </source>
</evidence>
<accession>A0A2T0TFV9</accession>
<dbReference type="InterPro" id="IPR003696">
    <property type="entry name" value="Carbtransf_dom"/>
</dbReference>
<evidence type="ECO:0000259" key="2">
    <source>
        <dbReference type="Pfam" id="PF02543"/>
    </source>
</evidence>
<gene>
    <name evidence="4" type="ORF">CLV43_102115</name>
</gene>
<proteinExistence type="inferred from homology"/>
<comment type="caution">
    <text evidence="4">The sequence shown here is derived from an EMBL/GenBank/DDBJ whole genome shotgun (WGS) entry which is preliminary data.</text>
</comment>
<name>A0A2T0TFV9_9PSEU</name>
<dbReference type="OrthoDB" id="9780777at2"/>
<dbReference type="GO" id="GO:0016740">
    <property type="term" value="F:transferase activity"/>
    <property type="evidence" value="ECO:0007669"/>
    <property type="project" value="UniProtKB-KW"/>
</dbReference>
<dbReference type="EMBL" id="PVTF01000002">
    <property type="protein sequence ID" value="PRY44550.1"/>
    <property type="molecule type" value="Genomic_DNA"/>
</dbReference>
<protein>
    <submittedName>
        <fullName evidence="4">Beta-1,4-N-acetylglucosamine oligosaccharide 3-O-carbamoyltransferase NolO</fullName>
    </submittedName>
</protein>
<dbReference type="Pfam" id="PF16861">
    <property type="entry name" value="Carbam_trans_C"/>
    <property type="match status" value="1"/>
</dbReference>
<evidence type="ECO:0000313" key="4">
    <source>
        <dbReference type="EMBL" id="PRY44550.1"/>
    </source>
</evidence>
<dbReference type="InterPro" id="IPR031730">
    <property type="entry name" value="Carbam_trans_C"/>
</dbReference>
<dbReference type="Gene3D" id="3.90.870.20">
    <property type="entry name" value="Carbamoyltransferase, C-terminal domain"/>
    <property type="match status" value="1"/>
</dbReference>
<reference evidence="4 5" key="1">
    <citation type="submission" date="2018-03" db="EMBL/GenBank/DDBJ databases">
        <title>Genomic Encyclopedia of Archaeal and Bacterial Type Strains, Phase II (KMG-II): from individual species to whole genera.</title>
        <authorList>
            <person name="Goeker M."/>
        </authorList>
    </citation>
    <scope>NUCLEOTIDE SEQUENCE [LARGE SCALE GENOMIC DNA]</scope>
    <source>
        <strain evidence="4 5">DSM 44720</strain>
    </source>
</reference>
<dbReference type="InterPro" id="IPR038152">
    <property type="entry name" value="Carbam_trans_C_sf"/>
</dbReference>
<evidence type="ECO:0000313" key="5">
    <source>
        <dbReference type="Proteomes" id="UP000239494"/>
    </source>
</evidence>